<evidence type="ECO:0000313" key="2">
    <source>
        <dbReference type="Proteomes" id="UP000533476"/>
    </source>
</evidence>
<sequence length="142" mass="16222">MAVFESAQALEDVLGNFFERLRSVEQAYLIHQIGGTLEFVFRNPATRIRWIPESPNAPLPFRVAYGSPTDSVLLTFEQDGDTAHRFWLGRVNLQQALARQQVVAHGPLSRAMKLIPHLDTIYPLYREYLQEIGRSDLLEVGR</sequence>
<reference evidence="1 2" key="1">
    <citation type="submission" date="2020-04" db="EMBL/GenBank/DDBJ databases">
        <authorList>
            <person name="Zhang R."/>
            <person name="Schippers A."/>
        </authorList>
    </citation>
    <scope>NUCLEOTIDE SEQUENCE [LARGE SCALE GENOMIC DNA]</scope>
    <source>
        <strain evidence="1 2">DSM 109850</strain>
    </source>
</reference>
<protein>
    <recommendedName>
        <fullName evidence="3">SCP2 domain-containing protein</fullName>
    </recommendedName>
</protein>
<proteinExistence type="predicted"/>
<evidence type="ECO:0000313" key="1">
    <source>
        <dbReference type="EMBL" id="NMP24376.1"/>
    </source>
</evidence>
<dbReference type="Proteomes" id="UP000533476">
    <property type="component" value="Unassembled WGS sequence"/>
</dbReference>
<organism evidence="1 2">
    <name type="scientific">Sulfobacillus harzensis</name>
    <dbReference type="NCBI Taxonomy" id="2729629"/>
    <lineage>
        <taxon>Bacteria</taxon>
        <taxon>Bacillati</taxon>
        <taxon>Bacillota</taxon>
        <taxon>Clostridia</taxon>
        <taxon>Eubacteriales</taxon>
        <taxon>Clostridiales Family XVII. Incertae Sedis</taxon>
        <taxon>Sulfobacillus</taxon>
    </lineage>
</organism>
<comment type="caution">
    <text evidence="1">The sequence shown here is derived from an EMBL/GenBank/DDBJ whole genome shotgun (WGS) entry which is preliminary data.</text>
</comment>
<dbReference type="SUPFAM" id="SSF55718">
    <property type="entry name" value="SCP-like"/>
    <property type="match status" value="1"/>
</dbReference>
<dbReference type="EMBL" id="JABBVZ010000105">
    <property type="protein sequence ID" value="NMP24376.1"/>
    <property type="molecule type" value="Genomic_DNA"/>
</dbReference>
<gene>
    <name evidence="1" type="ORF">HIJ39_18760</name>
</gene>
<dbReference type="InterPro" id="IPR036527">
    <property type="entry name" value="SCP2_sterol-bd_dom_sf"/>
</dbReference>
<dbReference type="AlphaFoldDB" id="A0A7Y0Q4T6"/>
<evidence type="ECO:0008006" key="3">
    <source>
        <dbReference type="Google" id="ProtNLM"/>
    </source>
</evidence>
<dbReference type="RefSeq" id="WP_169102443.1">
    <property type="nucleotide sequence ID" value="NZ_JABBVZ010000105.1"/>
</dbReference>
<keyword evidence="2" id="KW-1185">Reference proteome</keyword>
<name>A0A7Y0Q4T6_9FIRM</name>
<accession>A0A7Y0Q4T6</accession>
<dbReference type="Gene3D" id="3.30.1050.10">
    <property type="entry name" value="SCP2 sterol-binding domain"/>
    <property type="match status" value="1"/>
</dbReference>